<proteinExistence type="inferred from homology"/>
<reference evidence="7" key="1">
    <citation type="journal article" date="2012" name="Proc. Natl. Acad. Sci. U.S.A.">
        <title>Genome sequence of the button mushroom Agaricus bisporus reveals mechanisms governing adaptation to a humic-rich ecological niche.</title>
        <authorList>
            <person name="Morin E."/>
            <person name="Kohler A."/>
            <person name="Baker A.R."/>
            <person name="Foulongne-Oriol M."/>
            <person name="Lombard V."/>
            <person name="Nagy L.G."/>
            <person name="Ohm R.A."/>
            <person name="Patyshakuliyeva A."/>
            <person name="Brun A."/>
            <person name="Aerts A.L."/>
            <person name="Bailey A.M."/>
            <person name="Billette C."/>
            <person name="Coutinho P.M."/>
            <person name="Deakin G."/>
            <person name="Doddapaneni H."/>
            <person name="Floudas D."/>
            <person name="Grimwood J."/>
            <person name="Hilden K."/>
            <person name="Kuees U."/>
            <person name="LaButti K.M."/>
            <person name="Lapidus A."/>
            <person name="Lindquist E.A."/>
            <person name="Lucas S.M."/>
            <person name="Murat C."/>
            <person name="Riley R.W."/>
            <person name="Salamov A.A."/>
            <person name="Schmutz J."/>
            <person name="Subramanian V."/>
            <person name="Woesten H.A.B."/>
            <person name="Xu J."/>
            <person name="Eastwood D.C."/>
            <person name="Foster G.D."/>
            <person name="Sonnenberg A.S."/>
            <person name="Cullen D."/>
            <person name="de Vries R.P."/>
            <person name="Lundell T."/>
            <person name="Hibbett D.S."/>
            <person name="Henrissat B."/>
            <person name="Burton K.S."/>
            <person name="Kerrigan R.W."/>
            <person name="Challen M.P."/>
            <person name="Grigoriev I.V."/>
            <person name="Martin F."/>
        </authorList>
    </citation>
    <scope>NUCLEOTIDE SEQUENCE [LARGE SCALE GENOMIC DNA]</scope>
    <source>
        <strain evidence="7">JB137-S8 / ATCC MYA-4627 / FGSC 10392</strain>
    </source>
</reference>
<evidence type="ECO:0000313" key="6">
    <source>
        <dbReference type="EMBL" id="EKM77802.1"/>
    </source>
</evidence>
<dbReference type="Gene3D" id="2.40.70.10">
    <property type="entry name" value="Acid Proteases"/>
    <property type="match status" value="2"/>
</dbReference>
<feature type="chain" id="PRO_5003890011" description="Peptidase A1 domain-containing protein" evidence="4">
    <location>
        <begin position="24"/>
        <end position="562"/>
    </location>
</feature>
<dbReference type="eggNOG" id="KOG1339">
    <property type="taxonomic scope" value="Eukaryota"/>
</dbReference>
<dbReference type="InterPro" id="IPR034164">
    <property type="entry name" value="Pepsin-like_dom"/>
</dbReference>
<dbReference type="GO" id="GO:0004190">
    <property type="term" value="F:aspartic-type endopeptidase activity"/>
    <property type="evidence" value="ECO:0007669"/>
    <property type="project" value="UniProtKB-KW"/>
</dbReference>
<evidence type="ECO:0000256" key="2">
    <source>
        <dbReference type="ARBA" id="ARBA00022750"/>
    </source>
</evidence>
<feature type="domain" description="Peptidase A1" evidence="5">
    <location>
        <begin position="51"/>
        <end position="462"/>
    </location>
</feature>
<evidence type="ECO:0000256" key="4">
    <source>
        <dbReference type="SAM" id="SignalP"/>
    </source>
</evidence>
<dbReference type="Pfam" id="PF00026">
    <property type="entry name" value="Asp"/>
    <property type="match status" value="2"/>
</dbReference>
<accession>K5X4E2</accession>
<comment type="similarity">
    <text evidence="1 3">Belongs to the peptidase A1 family.</text>
</comment>
<gene>
    <name evidence="6" type="ORF">AGABI1DRAFT_130075</name>
</gene>
<dbReference type="CDD" id="cd05471">
    <property type="entry name" value="pepsin_like"/>
    <property type="match status" value="1"/>
</dbReference>
<dbReference type="OrthoDB" id="3089at2759"/>
<dbReference type="PROSITE" id="PS00141">
    <property type="entry name" value="ASP_PROTEASE"/>
    <property type="match status" value="1"/>
</dbReference>
<name>K5X4E2_AGABU</name>
<dbReference type="PRINTS" id="PR00792">
    <property type="entry name" value="PEPSIN"/>
</dbReference>
<dbReference type="RefSeq" id="XP_007331644.1">
    <property type="nucleotide sequence ID" value="XM_007331582.1"/>
</dbReference>
<keyword evidence="3" id="KW-0378">Hydrolase</keyword>
<dbReference type="HOGENOM" id="CLU_021426_0_0_1"/>
<evidence type="ECO:0000256" key="3">
    <source>
        <dbReference type="RuleBase" id="RU000454"/>
    </source>
</evidence>
<dbReference type="PROSITE" id="PS51767">
    <property type="entry name" value="PEPTIDASE_A1"/>
    <property type="match status" value="1"/>
</dbReference>
<keyword evidence="7" id="KW-1185">Reference proteome</keyword>
<dbReference type="InterPro" id="IPR021109">
    <property type="entry name" value="Peptidase_aspartic_dom_sf"/>
</dbReference>
<dbReference type="PANTHER" id="PTHR47966:SF74">
    <property type="entry name" value="AGR407CP"/>
    <property type="match status" value="1"/>
</dbReference>
<evidence type="ECO:0000256" key="1">
    <source>
        <dbReference type="ARBA" id="ARBA00007447"/>
    </source>
</evidence>
<sequence length="562" mass="60493">MWAPFLLVCGPPIGLVFLPSANAIQLPIATTLARRGTAGAAGLGDYLDVSYNVMVNIGGAFVPLLLDTGSSDLWVLSDLCSKGCGTNVPAYRQQTNFNSTGLDASLLYGDSATGTFARGLIGNDNVSVAGLQVSNQTFAAINRTNVGLIKTGSSGILGLGFPANRLARLVFFNLARFSLPAGADTATNEPQKRSRSIFTTNFNFLQPHFPNLRFPKEAPHTSQQHSYRETRSISDLVFDSYSDIAPFLGRLIATNQIDGPLFSVTLQRDTIDIGGNSGQFSVGELPLGVENGSLTWVPVRRYSEAEGGLSGPSDAPYETYPLSWEIIFEDVYLDGELLPRSNLSSSDIQLSALIDTGNSLIRGPEDIISEIQNRIGTAFPCSEAHTLSFLISGKQFPVDPRDLIYQHEPGSIALCSLNMAVTDPPVKGGYLFSWSLGIPFLKGFYFGDLKYPSRDPPRVGFRSTVPEDANGKLIAAVEAAIINNRTFPMKSELAPTPTGVQVLNTTATTTTTASFISNSSGLEVTSSQVEPSVLVSSNSRSGFCMNLWYMYLVIVMCIIIRV</sequence>
<protein>
    <recommendedName>
        <fullName evidence="5">Peptidase A1 domain-containing protein</fullName>
    </recommendedName>
</protein>
<dbReference type="AlphaFoldDB" id="K5X4E2"/>
<dbReference type="PANTHER" id="PTHR47966">
    <property type="entry name" value="BETA-SITE APP-CLEAVING ENZYME, ISOFORM A-RELATED"/>
    <property type="match status" value="1"/>
</dbReference>
<dbReference type="InterPro" id="IPR033121">
    <property type="entry name" value="PEPTIDASE_A1"/>
</dbReference>
<evidence type="ECO:0000259" key="5">
    <source>
        <dbReference type="PROSITE" id="PS51767"/>
    </source>
</evidence>
<dbReference type="GeneID" id="18827142"/>
<dbReference type="GO" id="GO:0006508">
    <property type="term" value="P:proteolysis"/>
    <property type="evidence" value="ECO:0007669"/>
    <property type="project" value="UniProtKB-KW"/>
</dbReference>
<feature type="signal peptide" evidence="4">
    <location>
        <begin position="1"/>
        <end position="23"/>
    </location>
</feature>
<dbReference type="KEGG" id="abp:AGABI1DRAFT130075"/>
<organism evidence="6 7">
    <name type="scientific">Agaricus bisporus var. burnettii (strain JB137-S8 / ATCC MYA-4627 / FGSC 10392)</name>
    <name type="common">White button mushroom</name>
    <dbReference type="NCBI Taxonomy" id="597362"/>
    <lineage>
        <taxon>Eukaryota</taxon>
        <taxon>Fungi</taxon>
        <taxon>Dikarya</taxon>
        <taxon>Basidiomycota</taxon>
        <taxon>Agaricomycotina</taxon>
        <taxon>Agaricomycetes</taxon>
        <taxon>Agaricomycetidae</taxon>
        <taxon>Agaricales</taxon>
        <taxon>Agaricineae</taxon>
        <taxon>Agaricaceae</taxon>
        <taxon>Agaricus</taxon>
    </lineage>
</organism>
<dbReference type="SUPFAM" id="SSF50630">
    <property type="entry name" value="Acid proteases"/>
    <property type="match status" value="1"/>
</dbReference>
<keyword evidence="3" id="KW-0645">Protease</keyword>
<dbReference type="EMBL" id="JH971394">
    <property type="protein sequence ID" value="EKM77802.1"/>
    <property type="molecule type" value="Genomic_DNA"/>
</dbReference>
<dbReference type="Proteomes" id="UP000008493">
    <property type="component" value="Unassembled WGS sequence"/>
</dbReference>
<evidence type="ECO:0000313" key="7">
    <source>
        <dbReference type="Proteomes" id="UP000008493"/>
    </source>
</evidence>
<keyword evidence="2 3" id="KW-0064">Aspartyl protease</keyword>
<dbReference type="InterPro" id="IPR001969">
    <property type="entry name" value="Aspartic_peptidase_AS"/>
</dbReference>
<keyword evidence="4" id="KW-0732">Signal</keyword>
<dbReference type="OMA" id="WVPVRGY"/>
<dbReference type="InterPro" id="IPR001461">
    <property type="entry name" value="Aspartic_peptidase_A1"/>
</dbReference>
<dbReference type="InParanoid" id="K5X4E2"/>